<dbReference type="EMBL" id="AKCV02000015">
    <property type="protein sequence ID" value="TMS58108.1"/>
    <property type="molecule type" value="Genomic_DNA"/>
</dbReference>
<proteinExistence type="predicted"/>
<gene>
    <name evidence="1" type="ORF">MW7_004945</name>
</gene>
<reference evidence="1" key="1">
    <citation type="submission" date="2019-05" db="EMBL/GenBank/DDBJ databases">
        <title>Revised genome assembly of Burkholderiaceae (previously Ralstonia) sp. PBA.</title>
        <authorList>
            <person name="Gan H.M."/>
        </authorList>
    </citation>
    <scope>NUCLEOTIDE SEQUENCE</scope>
    <source>
        <strain evidence="1">PBA</strain>
    </source>
</reference>
<name>A0ACD3SPL2_9BURK</name>
<evidence type="ECO:0000313" key="1">
    <source>
        <dbReference type="EMBL" id="TMS58108.1"/>
    </source>
</evidence>
<dbReference type="Proteomes" id="UP000004277">
    <property type="component" value="Unassembled WGS sequence"/>
</dbReference>
<keyword evidence="2" id="KW-1185">Reference proteome</keyword>
<protein>
    <submittedName>
        <fullName evidence="1">Uncharacterized protein</fullName>
    </submittedName>
</protein>
<organism evidence="1 2">
    <name type="scientific">Imbroritus primus</name>
    <dbReference type="NCBI Taxonomy" id="3058603"/>
    <lineage>
        <taxon>Bacteria</taxon>
        <taxon>Pseudomonadati</taxon>
        <taxon>Pseudomonadota</taxon>
        <taxon>Betaproteobacteria</taxon>
        <taxon>Burkholderiales</taxon>
        <taxon>Burkholderiaceae</taxon>
        <taxon>Imbroritus</taxon>
    </lineage>
</organism>
<evidence type="ECO:0000313" key="2">
    <source>
        <dbReference type="Proteomes" id="UP000004277"/>
    </source>
</evidence>
<accession>A0ACD3SPL2</accession>
<sequence>MSLTASGMHTAALAMMDHLIACGRTGATLGELAACADRDLVQAQAVLQAVLLGRQIAEVRDGRFYIRLARPRSQTSMTGRGC</sequence>
<comment type="caution">
    <text evidence="1">The sequence shown here is derived from an EMBL/GenBank/DDBJ whole genome shotgun (WGS) entry which is preliminary data.</text>
</comment>